<feature type="signal peptide" evidence="1">
    <location>
        <begin position="1"/>
        <end position="23"/>
    </location>
</feature>
<keyword evidence="3" id="KW-1185">Reference proteome</keyword>
<dbReference type="KEGG" id="emr:EMUR_02660"/>
<accession>V9R8X7</accession>
<reference evidence="2 3" key="1">
    <citation type="journal article" date="2014" name="Genome Announc.">
        <title>Complete Genome Sequence of Ehrlichia muris Strain AS145T, a Model Monocytotropic Ehrlichia Strain.</title>
        <authorList>
            <person name="Thirumalapura N.R."/>
            <person name="Qin X."/>
            <person name="Kuriakose J.A."/>
            <person name="Walker D.H."/>
        </authorList>
    </citation>
    <scope>NUCLEOTIDE SEQUENCE [LARGE SCALE GENOMIC DNA]</scope>
    <source>
        <strain evidence="3">AS154</strain>
    </source>
</reference>
<dbReference type="PATRIC" id="fig|1423892.3.peg.545"/>
<protein>
    <recommendedName>
        <fullName evidence="4">Autotransporter domain-containing protein</fullName>
    </recommendedName>
</protein>
<evidence type="ECO:0000256" key="1">
    <source>
        <dbReference type="SAM" id="SignalP"/>
    </source>
</evidence>
<dbReference type="RefSeq" id="WP_024072129.1">
    <property type="nucleotide sequence ID" value="NC_023063.1"/>
</dbReference>
<evidence type="ECO:0000313" key="3">
    <source>
        <dbReference type="Proteomes" id="UP000018689"/>
    </source>
</evidence>
<proteinExistence type="predicted"/>
<evidence type="ECO:0000313" key="2">
    <source>
        <dbReference type="EMBL" id="AHC39284.1"/>
    </source>
</evidence>
<dbReference type="OrthoDB" id="7164576at2"/>
<dbReference type="HOGENOM" id="CLU_026149_0_0_5"/>
<keyword evidence="1" id="KW-0732">Signal</keyword>
<sequence length="676" mass="75542">MKCTLVASTLASFLMLYGNASFSVDILSDISISDINIGKKQVDSINAKDVFTTNSLENKEYNRSLKVGRALVSGQAISYMWSSSDEYRGLSDISGDMNDWGMNYDAILRVGAEIKSNDSGVKYGVDFQVSMPNVKGKNFEKKAALNRGSRIFASTPYGDFSVGYQEGVESIMKLDSSNVIAGDESSSWTQHVRGALSERKNALGYSMYPFLFSAGLYSENIFRNNDNMVRTVDNDKDFINNLPFRMSYQSPNFMGLRFGVSYSPLGYKFEHFGRVLDLYTTDIINVINKIPEFDVVTPSPGTVDLSTLIEKLKTANLTGTLTLKQDKEKASKLKVKFKNKGENTEDMTEDFLEYIPCVGKITLLGQAGEDEKGSVSEHDPIKFGIEGESVEMEIPASDIELKDLTITLSDLGGISQLSVKQDGKISITPKSVDDNKSQVIQSLKNTEDEVFFGAKYEHILSASIAYNYDFNNDLKSSTSVVGEYARPRLYFNAKNHYDIYAESHNLQGISIGSILSYKNVNFALAYGYLGQSGFIKHYIAHKSDTETLYPMYERPSTYYWDMAFGYQYKSSYISVAYFKSNRSDNILQDINLGFEYNLLKEQSKMKCKLFGNYHHYKFSEISIVDSVSYDNGRQYTAQASGKSETNTGKGIIVQSVVKTKKNGSGNIFLVGAKLEF</sequence>
<dbReference type="AlphaFoldDB" id="V9R8X7"/>
<gene>
    <name evidence="2" type="ORF">EMUR_02660</name>
</gene>
<dbReference type="Proteomes" id="UP000018689">
    <property type="component" value="Chromosome"/>
</dbReference>
<dbReference type="EMBL" id="CP006917">
    <property type="protein sequence ID" value="AHC39284.1"/>
    <property type="molecule type" value="Genomic_DNA"/>
</dbReference>
<organism evidence="2 3">
    <name type="scientific">Ehrlichia muris AS145</name>
    <dbReference type="NCBI Taxonomy" id="1423892"/>
    <lineage>
        <taxon>Bacteria</taxon>
        <taxon>Pseudomonadati</taxon>
        <taxon>Pseudomonadota</taxon>
        <taxon>Alphaproteobacteria</taxon>
        <taxon>Rickettsiales</taxon>
        <taxon>Anaplasmataceae</taxon>
        <taxon>Ehrlichia</taxon>
    </lineage>
</organism>
<name>V9R8X7_9RICK</name>
<feature type="chain" id="PRO_5004781949" description="Autotransporter domain-containing protein" evidence="1">
    <location>
        <begin position="24"/>
        <end position="676"/>
    </location>
</feature>
<evidence type="ECO:0008006" key="4">
    <source>
        <dbReference type="Google" id="ProtNLM"/>
    </source>
</evidence>